<dbReference type="VEuPathDB" id="FungiDB:ASPTUDRAFT_122258"/>
<proteinExistence type="predicted"/>
<name>A0A1L9N421_ASPTC</name>
<keyword evidence="2" id="KW-1185">Reference proteome</keyword>
<gene>
    <name evidence="1" type="ORF">ASPTUDRAFT_122258</name>
</gene>
<protein>
    <submittedName>
        <fullName evidence="1">Uncharacterized protein</fullName>
    </submittedName>
</protein>
<evidence type="ECO:0000313" key="1">
    <source>
        <dbReference type="EMBL" id="OJI83994.1"/>
    </source>
</evidence>
<sequence>SRDNGGLGIRFNDLRQSKFSVIAGEHLSKTFEWGGTRVYSWQSIYRPLRSYTIRPKGAVRPLNARGSKLGRANGSPL</sequence>
<dbReference type="EMBL" id="KV878203">
    <property type="protein sequence ID" value="OJI83994.1"/>
    <property type="molecule type" value="Genomic_DNA"/>
</dbReference>
<organism evidence="1 2">
    <name type="scientific">Aspergillus tubingensis (strain CBS 134.48)</name>
    <dbReference type="NCBI Taxonomy" id="767770"/>
    <lineage>
        <taxon>Eukaryota</taxon>
        <taxon>Fungi</taxon>
        <taxon>Dikarya</taxon>
        <taxon>Ascomycota</taxon>
        <taxon>Pezizomycotina</taxon>
        <taxon>Eurotiomycetes</taxon>
        <taxon>Eurotiomycetidae</taxon>
        <taxon>Eurotiales</taxon>
        <taxon>Aspergillaceae</taxon>
        <taxon>Aspergillus</taxon>
        <taxon>Aspergillus subgen. Circumdati</taxon>
    </lineage>
</organism>
<dbReference type="Proteomes" id="UP000184304">
    <property type="component" value="Unassembled WGS sequence"/>
</dbReference>
<accession>A0A1L9N421</accession>
<reference evidence="2" key="1">
    <citation type="journal article" date="2017" name="Genome Biol.">
        <title>Comparative genomics reveals high biological diversity and specific adaptations in the industrially and medically important fungal genus Aspergillus.</title>
        <authorList>
            <person name="de Vries R.P."/>
            <person name="Riley R."/>
            <person name="Wiebenga A."/>
            <person name="Aguilar-Osorio G."/>
            <person name="Amillis S."/>
            <person name="Uchima C.A."/>
            <person name="Anderluh G."/>
            <person name="Asadollahi M."/>
            <person name="Askin M."/>
            <person name="Barry K."/>
            <person name="Battaglia E."/>
            <person name="Bayram O."/>
            <person name="Benocci T."/>
            <person name="Braus-Stromeyer S.A."/>
            <person name="Caldana C."/>
            <person name="Canovas D."/>
            <person name="Cerqueira G.C."/>
            <person name="Chen F."/>
            <person name="Chen W."/>
            <person name="Choi C."/>
            <person name="Clum A."/>
            <person name="Dos Santos R.A."/>
            <person name="Damasio A.R."/>
            <person name="Diallinas G."/>
            <person name="Emri T."/>
            <person name="Fekete E."/>
            <person name="Flipphi M."/>
            <person name="Freyberg S."/>
            <person name="Gallo A."/>
            <person name="Gournas C."/>
            <person name="Habgood R."/>
            <person name="Hainaut M."/>
            <person name="Harispe M.L."/>
            <person name="Henrissat B."/>
            <person name="Hilden K.S."/>
            <person name="Hope R."/>
            <person name="Hossain A."/>
            <person name="Karabika E."/>
            <person name="Karaffa L."/>
            <person name="Karanyi Z."/>
            <person name="Krasevec N."/>
            <person name="Kuo A."/>
            <person name="Kusch H."/>
            <person name="LaButti K."/>
            <person name="Lagendijk E.L."/>
            <person name="Lapidus A."/>
            <person name="Levasseur A."/>
            <person name="Lindquist E."/>
            <person name="Lipzen A."/>
            <person name="Logrieco A.F."/>
            <person name="MacCabe A."/>
            <person name="Maekelae M.R."/>
            <person name="Malavazi I."/>
            <person name="Melin P."/>
            <person name="Meyer V."/>
            <person name="Mielnichuk N."/>
            <person name="Miskei M."/>
            <person name="Molnar A.P."/>
            <person name="Mule G."/>
            <person name="Ngan C.Y."/>
            <person name="Orejas M."/>
            <person name="Orosz E."/>
            <person name="Ouedraogo J.P."/>
            <person name="Overkamp K.M."/>
            <person name="Park H.-S."/>
            <person name="Perrone G."/>
            <person name="Piumi F."/>
            <person name="Punt P.J."/>
            <person name="Ram A.F."/>
            <person name="Ramon A."/>
            <person name="Rauscher S."/>
            <person name="Record E."/>
            <person name="Riano-Pachon D.M."/>
            <person name="Robert V."/>
            <person name="Roehrig J."/>
            <person name="Ruller R."/>
            <person name="Salamov A."/>
            <person name="Salih N.S."/>
            <person name="Samson R.A."/>
            <person name="Sandor E."/>
            <person name="Sanguinetti M."/>
            <person name="Schuetze T."/>
            <person name="Sepcic K."/>
            <person name="Shelest E."/>
            <person name="Sherlock G."/>
            <person name="Sophianopoulou V."/>
            <person name="Squina F.M."/>
            <person name="Sun H."/>
            <person name="Susca A."/>
            <person name="Todd R.B."/>
            <person name="Tsang A."/>
            <person name="Unkles S.E."/>
            <person name="van de Wiele N."/>
            <person name="van Rossen-Uffink D."/>
            <person name="Oliveira J.V."/>
            <person name="Vesth T.C."/>
            <person name="Visser J."/>
            <person name="Yu J.-H."/>
            <person name="Zhou M."/>
            <person name="Andersen M.R."/>
            <person name="Archer D.B."/>
            <person name="Baker S.E."/>
            <person name="Benoit I."/>
            <person name="Brakhage A.A."/>
            <person name="Braus G.H."/>
            <person name="Fischer R."/>
            <person name="Frisvad J.C."/>
            <person name="Goldman G.H."/>
            <person name="Houbraken J."/>
            <person name="Oakley B."/>
            <person name="Pocsi I."/>
            <person name="Scazzocchio C."/>
            <person name="Seiboth B."/>
            <person name="vanKuyk P.A."/>
            <person name="Wortman J."/>
            <person name="Dyer P.S."/>
            <person name="Grigoriev I.V."/>
        </authorList>
    </citation>
    <scope>NUCLEOTIDE SEQUENCE [LARGE SCALE GENOMIC DNA]</scope>
    <source>
        <strain evidence="2">CBS 134.48</strain>
    </source>
</reference>
<evidence type="ECO:0000313" key="2">
    <source>
        <dbReference type="Proteomes" id="UP000184304"/>
    </source>
</evidence>
<feature type="non-terminal residue" evidence="1">
    <location>
        <position position="1"/>
    </location>
</feature>
<dbReference type="AlphaFoldDB" id="A0A1L9N421"/>